<keyword evidence="21" id="KW-1185">Reference proteome</keyword>
<dbReference type="CDD" id="cd18997">
    <property type="entry name" value="LGIC_ECD_nAChR"/>
    <property type="match status" value="1"/>
</dbReference>
<keyword evidence="17" id="KW-0732">Signal</keyword>
<reference evidence="20 21" key="2">
    <citation type="submission" date="2019-01" db="EMBL/GenBank/DDBJ databases">
        <title>The decoding of complex shrimp genome reveals the adaptation for benthos swimmer, frequently molting mechanism and breeding impact on genome.</title>
        <authorList>
            <person name="Sun Y."/>
            <person name="Gao Y."/>
            <person name="Yu Y."/>
        </authorList>
    </citation>
    <scope>NUCLEOTIDE SEQUENCE [LARGE SCALE GENOMIC DNA]</scope>
    <source>
        <tissue evidence="20">Muscle</tissue>
    </source>
</reference>
<dbReference type="InterPro" id="IPR036734">
    <property type="entry name" value="Neur_chan_lig-bd_sf"/>
</dbReference>
<dbReference type="InterPro" id="IPR006201">
    <property type="entry name" value="Neur_channel"/>
</dbReference>
<evidence type="ECO:0000256" key="15">
    <source>
        <dbReference type="ARBA" id="ARBA00034099"/>
    </source>
</evidence>
<dbReference type="InterPro" id="IPR036719">
    <property type="entry name" value="Neuro-gated_channel_TM_sf"/>
</dbReference>
<dbReference type="Pfam" id="PF02932">
    <property type="entry name" value="Neur_chan_memb"/>
    <property type="match status" value="1"/>
</dbReference>
<organism evidence="20 21">
    <name type="scientific">Penaeus vannamei</name>
    <name type="common">Whiteleg shrimp</name>
    <name type="synonym">Litopenaeus vannamei</name>
    <dbReference type="NCBI Taxonomy" id="6689"/>
    <lineage>
        <taxon>Eukaryota</taxon>
        <taxon>Metazoa</taxon>
        <taxon>Ecdysozoa</taxon>
        <taxon>Arthropoda</taxon>
        <taxon>Crustacea</taxon>
        <taxon>Multicrustacea</taxon>
        <taxon>Malacostraca</taxon>
        <taxon>Eumalacostraca</taxon>
        <taxon>Eucarida</taxon>
        <taxon>Decapoda</taxon>
        <taxon>Dendrobranchiata</taxon>
        <taxon>Penaeoidea</taxon>
        <taxon>Penaeidae</taxon>
        <taxon>Penaeus</taxon>
    </lineage>
</organism>
<protein>
    <submittedName>
        <fullName evidence="20">Nicotinic acetylcholine receptor alpha 10 subunit</fullName>
    </submittedName>
</protein>
<dbReference type="InterPro" id="IPR038050">
    <property type="entry name" value="Neuro_actylchol_rec"/>
</dbReference>
<dbReference type="Pfam" id="PF02931">
    <property type="entry name" value="Neur_chan_LBD"/>
    <property type="match status" value="1"/>
</dbReference>
<evidence type="ECO:0000256" key="17">
    <source>
        <dbReference type="SAM" id="SignalP"/>
    </source>
</evidence>
<evidence type="ECO:0000313" key="20">
    <source>
        <dbReference type="EMBL" id="ROT79674.1"/>
    </source>
</evidence>
<keyword evidence="5 16" id="KW-0812">Transmembrane</keyword>
<evidence type="ECO:0000259" key="19">
    <source>
        <dbReference type="Pfam" id="PF02932"/>
    </source>
</evidence>
<comment type="function">
    <text evidence="1">After binding acetylcholine, the AChR responds by an extensive change in conformation that affects all subunits and leads to opening of an ion-conducting channel across the plasma membrane.</text>
</comment>
<evidence type="ECO:0000256" key="9">
    <source>
        <dbReference type="ARBA" id="ARBA00023136"/>
    </source>
</evidence>
<dbReference type="AlphaFoldDB" id="A0A423TT83"/>
<dbReference type="PRINTS" id="PR00252">
    <property type="entry name" value="NRIONCHANNEL"/>
</dbReference>
<gene>
    <name evidence="20" type="ORF">C7M84_001610</name>
</gene>
<evidence type="ECO:0000256" key="13">
    <source>
        <dbReference type="ARBA" id="ARBA00023286"/>
    </source>
</evidence>
<feature type="transmembrane region" description="Helical" evidence="16">
    <location>
        <begin position="396"/>
        <end position="415"/>
    </location>
</feature>
<evidence type="ECO:0000256" key="7">
    <source>
        <dbReference type="ARBA" id="ARBA00023018"/>
    </source>
</evidence>
<evidence type="ECO:0000256" key="10">
    <source>
        <dbReference type="ARBA" id="ARBA00023157"/>
    </source>
</evidence>
<evidence type="ECO:0000256" key="8">
    <source>
        <dbReference type="ARBA" id="ARBA00023065"/>
    </source>
</evidence>
<comment type="similarity">
    <text evidence="2">Belongs to the ligand-gated ion channel (TC 1.A.9) family. Acetylcholine receptor (TC 1.A.9.1) subfamily.</text>
</comment>
<dbReference type="Proteomes" id="UP000283509">
    <property type="component" value="Unassembled WGS sequence"/>
</dbReference>
<feature type="chain" id="PRO_5019489459" evidence="17">
    <location>
        <begin position="21"/>
        <end position="416"/>
    </location>
</feature>
<evidence type="ECO:0000256" key="6">
    <source>
        <dbReference type="ARBA" id="ARBA00022989"/>
    </source>
</evidence>
<evidence type="ECO:0000256" key="16">
    <source>
        <dbReference type="SAM" id="Phobius"/>
    </source>
</evidence>
<evidence type="ECO:0000256" key="12">
    <source>
        <dbReference type="ARBA" id="ARBA00023180"/>
    </source>
</evidence>
<dbReference type="SUPFAM" id="SSF63712">
    <property type="entry name" value="Nicotinic receptor ligand binding domain-like"/>
    <property type="match status" value="1"/>
</dbReference>
<dbReference type="Gene3D" id="2.70.170.10">
    <property type="entry name" value="Neurotransmitter-gated ion-channel ligand-binding domain"/>
    <property type="match status" value="1"/>
</dbReference>
<dbReference type="GO" id="GO:0045211">
    <property type="term" value="C:postsynaptic membrane"/>
    <property type="evidence" value="ECO:0007669"/>
    <property type="project" value="InterPro"/>
</dbReference>
<keyword evidence="13" id="KW-1071">Ligand-gated ion channel</keyword>
<evidence type="ECO:0000256" key="5">
    <source>
        <dbReference type="ARBA" id="ARBA00022692"/>
    </source>
</evidence>
<reference evidence="20 21" key="1">
    <citation type="submission" date="2018-04" db="EMBL/GenBank/DDBJ databases">
        <authorList>
            <person name="Zhang X."/>
            <person name="Yuan J."/>
            <person name="Li F."/>
            <person name="Xiang J."/>
        </authorList>
    </citation>
    <scope>NUCLEOTIDE SEQUENCE [LARGE SCALE GENOMIC DNA]</scope>
    <source>
        <tissue evidence="20">Muscle</tissue>
    </source>
</reference>
<keyword evidence="7" id="KW-0770">Synapse</keyword>
<feature type="transmembrane region" description="Helical" evidence="16">
    <location>
        <begin position="240"/>
        <end position="261"/>
    </location>
</feature>
<dbReference type="Gene3D" id="1.20.58.390">
    <property type="entry name" value="Neurotransmitter-gated ion-channel transmembrane domain"/>
    <property type="match status" value="1"/>
</dbReference>
<feature type="transmembrane region" description="Helical" evidence="16">
    <location>
        <begin position="268"/>
        <end position="287"/>
    </location>
</feature>
<keyword evidence="12" id="KW-0325">Glycoprotein</keyword>
<keyword evidence="11 20" id="KW-0675">Receptor</keyword>
<dbReference type="STRING" id="6689.A0A423TT83"/>
<name>A0A423TT83_PENVA</name>
<feature type="domain" description="Neurotransmitter-gated ion-channel ligand-binding" evidence="18">
    <location>
        <begin position="29"/>
        <end position="235"/>
    </location>
</feature>
<keyword evidence="10" id="KW-1015">Disulfide bond</keyword>
<evidence type="ECO:0000256" key="4">
    <source>
        <dbReference type="ARBA" id="ARBA00022475"/>
    </source>
</evidence>
<evidence type="ECO:0000259" key="18">
    <source>
        <dbReference type="Pfam" id="PF02931"/>
    </source>
</evidence>
<sequence length="416" mass="46569">MEAGTYFLVMVTVLASLALADVPNYNMNEKLRKKLLKDYDKMALPHRDQNGTTAVEFGLVINGIMVDETKQVLTLNAWTRMRWQDPRLEWDYKDYGGLKILHMGDHELWQPDLTLYNNADHSETDHYGNVHLVVYPEGTVLWVPPSIFQAECPLDLTYWPYDTQKCVLLFGSWTKNGWEIDVQLFSNDTNIYRGWFLKYSHVWQFVDGKMQRIVNTYQCCPEPYITVLVELNIRRVSPSFASTIIVPALVISLMTLVQFLLPLREGKRVTVGCASTLLTLLALFYVATSVPSLSYSVPIIVKFYGQTLVMVFLSVGVSAAVLRLTDAHHPAASTPPPVLLKTVLTGPVGSILLLQKYMAKVGHSGGGADDAEVLDEVRPVSYAHEWLLVAAAVDRLAAFAFTAAFVVTLIAYTSAL</sequence>
<feature type="transmembrane region" description="Helical" evidence="16">
    <location>
        <begin position="299"/>
        <end position="322"/>
    </location>
</feature>
<proteinExistence type="inferred from homology"/>
<keyword evidence="8" id="KW-0406">Ion transport</keyword>
<dbReference type="InterPro" id="IPR002394">
    <property type="entry name" value="Nicotinic_acetylcholine_rcpt"/>
</dbReference>
<evidence type="ECO:0000256" key="11">
    <source>
        <dbReference type="ARBA" id="ARBA00023170"/>
    </source>
</evidence>
<evidence type="ECO:0000313" key="21">
    <source>
        <dbReference type="Proteomes" id="UP000283509"/>
    </source>
</evidence>
<dbReference type="PRINTS" id="PR00254">
    <property type="entry name" value="NICOTINICR"/>
</dbReference>
<evidence type="ECO:0000256" key="3">
    <source>
        <dbReference type="ARBA" id="ARBA00022448"/>
    </source>
</evidence>
<dbReference type="InterPro" id="IPR006029">
    <property type="entry name" value="Neurotrans-gated_channel_TM"/>
</dbReference>
<keyword evidence="6 16" id="KW-1133">Transmembrane helix</keyword>
<dbReference type="PANTHER" id="PTHR18945">
    <property type="entry name" value="NEUROTRANSMITTER GATED ION CHANNEL"/>
    <property type="match status" value="1"/>
</dbReference>
<comment type="caution">
    <text evidence="20">The sequence shown here is derived from an EMBL/GenBank/DDBJ whole genome shotgun (WGS) entry which is preliminary data.</text>
</comment>
<dbReference type="FunFam" id="2.70.170.10:FF:000028">
    <property type="entry name" value="AcetylCholine Receptor"/>
    <property type="match status" value="1"/>
</dbReference>
<evidence type="ECO:0000256" key="14">
    <source>
        <dbReference type="ARBA" id="ARBA00023303"/>
    </source>
</evidence>
<dbReference type="GO" id="GO:0022848">
    <property type="term" value="F:acetylcholine-gated monoatomic cation-selective channel activity"/>
    <property type="evidence" value="ECO:0007669"/>
    <property type="project" value="InterPro"/>
</dbReference>
<dbReference type="InterPro" id="IPR006202">
    <property type="entry name" value="Neur_chan_lig-bd"/>
</dbReference>
<dbReference type="GO" id="GO:0004888">
    <property type="term" value="F:transmembrane signaling receptor activity"/>
    <property type="evidence" value="ECO:0007669"/>
    <property type="project" value="InterPro"/>
</dbReference>
<dbReference type="OrthoDB" id="410315at2759"/>
<comment type="subcellular location">
    <subcellularLocation>
        <location evidence="15">Synaptic cell membrane</location>
        <topology evidence="15">Multi-pass membrane protein</topology>
    </subcellularLocation>
</comment>
<keyword evidence="3" id="KW-0813">Transport</keyword>
<feature type="signal peptide" evidence="17">
    <location>
        <begin position="1"/>
        <end position="20"/>
    </location>
</feature>
<keyword evidence="14" id="KW-0407">Ion channel</keyword>
<evidence type="ECO:0000256" key="1">
    <source>
        <dbReference type="ARBA" id="ARBA00003328"/>
    </source>
</evidence>
<keyword evidence="9 16" id="KW-0472">Membrane</keyword>
<evidence type="ECO:0000256" key="2">
    <source>
        <dbReference type="ARBA" id="ARBA00009237"/>
    </source>
</evidence>
<dbReference type="SUPFAM" id="SSF90112">
    <property type="entry name" value="Neurotransmitter-gated ion-channel transmembrane pore"/>
    <property type="match status" value="1"/>
</dbReference>
<accession>A0A423TT83</accession>
<feature type="domain" description="Neurotransmitter-gated ion-channel transmembrane" evidence="19">
    <location>
        <begin position="244"/>
        <end position="334"/>
    </location>
</feature>
<keyword evidence="4" id="KW-1003">Cell membrane</keyword>
<dbReference type="EMBL" id="QCYY01001207">
    <property type="protein sequence ID" value="ROT79674.1"/>
    <property type="molecule type" value="Genomic_DNA"/>
</dbReference>